<proteinExistence type="predicted"/>
<sequence length="148" mass="17977">MKLYCDNQAALHIASNLVFHERTKYIEIDCHVIWEKLLAKEIKRKKLIHIEGDDPPRDDPKFEAWDDKDSLIMTWLWNSLTSRISQNYMFYSFVREIWENLIETYSIKKDFVACYDIESRIFNSRQGTFSVIKYYETLNMLWIELDQY</sequence>
<dbReference type="PANTHER" id="PTHR37610">
    <property type="entry name" value="CCHC-TYPE DOMAIN-CONTAINING PROTEIN"/>
    <property type="match status" value="1"/>
</dbReference>
<gene>
    <name evidence="1" type="ORF">CR513_42984</name>
</gene>
<evidence type="ECO:0000313" key="1">
    <source>
        <dbReference type="EMBL" id="RDX76964.1"/>
    </source>
</evidence>
<dbReference type="CDD" id="cd09272">
    <property type="entry name" value="RNase_HI_RT_Ty1"/>
    <property type="match status" value="1"/>
</dbReference>
<dbReference type="AlphaFoldDB" id="A0A371FF74"/>
<dbReference type="OrthoDB" id="1746033at2759"/>
<protein>
    <recommendedName>
        <fullName evidence="3">Copia protein</fullName>
    </recommendedName>
</protein>
<accession>A0A371FF74</accession>
<reference evidence="1" key="1">
    <citation type="submission" date="2018-05" db="EMBL/GenBank/DDBJ databases">
        <title>Draft genome of Mucuna pruriens seed.</title>
        <authorList>
            <person name="Nnadi N.E."/>
            <person name="Vos R."/>
            <person name="Hasami M.H."/>
            <person name="Devisetty U.K."/>
            <person name="Aguiy J.C."/>
        </authorList>
    </citation>
    <scope>NUCLEOTIDE SEQUENCE [LARGE SCALE GENOMIC DNA]</scope>
    <source>
        <strain evidence="1">JCA_2017</strain>
    </source>
</reference>
<comment type="caution">
    <text evidence="1">The sequence shown here is derived from an EMBL/GenBank/DDBJ whole genome shotgun (WGS) entry which is preliminary data.</text>
</comment>
<name>A0A371FF74_MUCPR</name>
<dbReference type="PANTHER" id="PTHR37610:SF92">
    <property type="entry name" value="RETROTRANSPOSON COPIA-LIKE N-TERMINAL DOMAIN-CONTAINING PROTEIN"/>
    <property type="match status" value="1"/>
</dbReference>
<evidence type="ECO:0008006" key="3">
    <source>
        <dbReference type="Google" id="ProtNLM"/>
    </source>
</evidence>
<dbReference type="EMBL" id="QJKJ01009326">
    <property type="protein sequence ID" value="RDX76964.1"/>
    <property type="molecule type" value="Genomic_DNA"/>
</dbReference>
<evidence type="ECO:0000313" key="2">
    <source>
        <dbReference type="Proteomes" id="UP000257109"/>
    </source>
</evidence>
<organism evidence="1 2">
    <name type="scientific">Mucuna pruriens</name>
    <name type="common">Velvet bean</name>
    <name type="synonym">Dolichos pruriens</name>
    <dbReference type="NCBI Taxonomy" id="157652"/>
    <lineage>
        <taxon>Eukaryota</taxon>
        <taxon>Viridiplantae</taxon>
        <taxon>Streptophyta</taxon>
        <taxon>Embryophyta</taxon>
        <taxon>Tracheophyta</taxon>
        <taxon>Spermatophyta</taxon>
        <taxon>Magnoliopsida</taxon>
        <taxon>eudicotyledons</taxon>
        <taxon>Gunneridae</taxon>
        <taxon>Pentapetalae</taxon>
        <taxon>rosids</taxon>
        <taxon>fabids</taxon>
        <taxon>Fabales</taxon>
        <taxon>Fabaceae</taxon>
        <taxon>Papilionoideae</taxon>
        <taxon>50 kb inversion clade</taxon>
        <taxon>NPAAA clade</taxon>
        <taxon>indigoferoid/millettioid clade</taxon>
        <taxon>Phaseoleae</taxon>
        <taxon>Mucuna</taxon>
    </lineage>
</organism>
<dbReference type="Proteomes" id="UP000257109">
    <property type="component" value="Unassembled WGS sequence"/>
</dbReference>
<feature type="non-terminal residue" evidence="1">
    <location>
        <position position="1"/>
    </location>
</feature>
<keyword evidence="2" id="KW-1185">Reference proteome</keyword>